<comment type="caution">
    <text evidence="1">The sequence shown here is derived from an EMBL/GenBank/DDBJ whole genome shotgun (WGS) entry which is preliminary data.</text>
</comment>
<organism evidence="1 2">
    <name type="scientific">Gymnopilus dilepis</name>
    <dbReference type="NCBI Taxonomy" id="231916"/>
    <lineage>
        <taxon>Eukaryota</taxon>
        <taxon>Fungi</taxon>
        <taxon>Dikarya</taxon>
        <taxon>Basidiomycota</taxon>
        <taxon>Agaricomycotina</taxon>
        <taxon>Agaricomycetes</taxon>
        <taxon>Agaricomycetidae</taxon>
        <taxon>Agaricales</taxon>
        <taxon>Agaricineae</taxon>
        <taxon>Hymenogastraceae</taxon>
        <taxon>Gymnopilus</taxon>
    </lineage>
</organism>
<sequence>MDMAPVCETETYEEVINDTTYLEKDRKYLQRLKARGRGPLCRGVVRLYDVRRSGNNKDGGISEVAGHVCSRMEGVSSLRVFTLVNDRHVSWPAYLLNISLPVRASDFPVYCFPCSLAAVLSFAPS</sequence>
<reference evidence="1 2" key="1">
    <citation type="journal article" date="2018" name="Evol. Lett.">
        <title>Horizontal gene cluster transfer increased hallucinogenic mushroom diversity.</title>
        <authorList>
            <person name="Reynolds H.T."/>
            <person name="Vijayakumar V."/>
            <person name="Gluck-Thaler E."/>
            <person name="Korotkin H.B."/>
            <person name="Matheny P.B."/>
            <person name="Slot J.C."/>
        </authorList>
    </citation>
    <scope>NUCLEOTIDE SEQUENCE [LARGE SCALE GENOMIC DNA]</scope>
    <source>
        <strain evidence="1 2">SRW20</strain>
    </source>
</reference>
<gene>
    <name evidence="1" type="ORF">CVT26_006560</name>
</gene>
<protein>
    <submittedName>
        <fullName evidence="1">Uncharacterized protein</fullName>
    </submittedName>
</protein>
<dbReference type="AlphaFoldDB" id="A0A409W5Y7"/>
<dbReference type="InParanoid" id="A0A409W5Y7"/>
<keyword evidence="2" id="KW-1185">Reference proteome</keyword>
<evidence type="ECO:0000313" key="2">
    <source>
        <dbReference type="Proteomes" id="UP000284706"/>
    </source>
</evidence>
<dbReference type="EMBL" id="NHYE01005374">
    <property type="protein sequence ID" value="PPQ73939.1"/>
    <property type="molecule type" value="Genomic_DNA"/>
</dbReference>
<proteinExistence type="predicted"/>
<evidence type="ECO:0000313" key="1">
    <source>
        <dbReference type="EMBL" id="PPQ73939.1"/>
    </source>
</evidence>
<accession>A0A409W5Y7</accession>
<dbReference type="Proteomes" id="UP000284706">
    <property type="component" value="Unassembled WGS sequence"/>
</dbReference>
<name>A0A409W5Y7_9AGAR</name>